<name>A0A7V4G6C3_9BACT</name>
<organism evidence="1">
    <name type="scientific">Desulfobacca acetoxidans</name>
    <dbReference type="NCBI Taxonomy" id="60893"/>
    <lineage>
        <taxon>Bacteria</taxon>
        <taxon>Pseudomonadati</taxon>
        <taxon>Thermodesulfobacteriota</taxon>
        <taxon>Desulfobaccia</taxon>
        <taxon>Desulfobaccales</taxon>
        <taxon>Desulfobaccaceae</taxon>
        <taxon>Desulfobacca</taxon>
    </lineage>
</organism>
<comment type="caution">
    <text evidence="1">The sequence shown here is derived from an EMBL/GenBank/DDBJ whole genome shotgun (WGS) entry which is preliminary data.</text>
</comment>
<sequence length="177" mass="20176">MIMNLLDSDDIAQVVLTVATPNALCNILRNHKDVEAVRRYLFDNADDARQLIEEYVRERIIDLNPRTHFQHEAAFCALAVALETLPMPASENFLSELAALKIAEMPISPRVARLCIERRKKLLIFNTISQFNVRPIPNNDVSLHRRTSRVLSGLTDLDRRPRLQTGITYQDTLQDAA</sequence>
<evidence type="ECO:0000313" key="1">
    <source>
        <dbReference type="EMBL" id="HGS04265.1"/>
    </source>
</evidence>
<reference evidence="1" key="1">
    <citation type="journal article" date="2020" name="mSystems">
        <title>Genome- and Community-Level Interaction Insights into Carbon Utilization and Element Cycling Functions of Hydrothermarchaeota in Hydrothermal Sediment.</title>
        <authorList>
            <person name="Zhou Z."/>
            <person name="Liu Y."/>
            <person name="Xu W."/>
            <person name="Pan J."/>
            <person name="Luo Z.H."/>
            <person name="Li M."/>
        </authorList>
    </citation>
    <scope>NUCLEOTIDE SEQUENCE [LARGE SCALE GENOMIC DNA]</scope>
    <source>
        <strain evidence="1">SpSt-548</strain>
    </source>
</reference>
<accession>A0A7V4G6C3</accession>
<dbReference type="AlphaFoldDB" id="A0A7V4G6C3"/>
<protein>
    <submittedName>
        <fullName evidence="1">Uncharacterized protein</fullName>
    </submittedName>
</protein>
<proteinExistence type="predicted"/>
<gene>
    <name evidence="1" type="ORF">ENT08_00725</name>
</gene>
<dbReference type="EMBL" id="DSXI01000043">
    <property type="protein sequence ID" value="HGS04265.1"/>
    <property type="molecule type" value="Genomic_DNA"/>
</dbReference>